<evidence type="ECO:0000313" key="1">
    <source>
        <dbReference type="EMBL" id="GIX90399.1"/>
    </source>
</evidence>
<organism evidence="1 2">
    <name type="scientific">Caerostris darwini</name>
    <dbReference type="NCBI Taxonomy" id="1538125"/>
    <lineage>
        <taxon>Eukaryota</taxon>
        <taxon>Metazoa</taxon>
        <taxon>Ecdysozoa</taxon>
        <taxon>Arthropoda</taxon>
        <taxon>Chelicerata</taxon>
        <taxon>Arachnida</taxon>
        <taxon>Araneae</taxon>
        <taxon>Araneomorphae</taxon>
        <taxon>Entelegynae</taxon>
        <taxon>Araneoidea</taxon>
        <taxon>Araneidae</taxon>
        <taxon>Caerostris</taxon>
    </lineage>
</organism>
<comment type="caution">
    <text evidence="1">The sequence shown here is derived from an EMBL/GenBank/DDBJ whole genome shotgun (WGS) entry which is preliminary data.</text>
</comment>
<evidence type="ECO:0000313" key="2">
    <source>
        <dbReference type="Proteomes" id="UP001054837"/>
    </source>
</evidence>
<gene>
    <name evidence="1" type="ORF">CDAR_499361</name>
</gene>
<keyword evidence="2" id="KW-1185">Reference proteome</keyword>
<reference evidence="1 2" key="1">
    <citation type="submission" date="2021-06" db="EMBL/GenBank/DDBJ databases">
        <title>Caerostris darwini draft genome.</title>
        <authorList>
            <person name="Kono N."/>
            <person name="Arakawa K."/>
        </authorList>
    </citation>
    <scope>NUCLEOTIDE SEQUENCE [LARGE SCALE GENOMIC DNA]</scope>
</reference>
<proteinExistence type="predicted"/>
<name>A0AAV4P018_9ARAC</name>
<dbReference type="AlphaFoldDB" id="A0AAV4P018"/>
<dbReference type="EMBL" id="BPLQ01002246">
    <property type="protein sequence ID" value="GIX90399.1"/>
    <property type="molecule type" value="Genomic_DNA"/>
</dbReference>
<sequence length="115" mass="13685">MCSETFIRQIKSKWAVKRGRLRKAYTQEGSKETGCRQQRQRKCAVEADRLRKVVKEKVSSEDRKLIQKKCAVKRYKRLIQRKCAVKRGRLWKVVTEEVISEKRQPTECSHRGSYQ</sequence>
<protein>
    <submittedName>
        <fullName evidence="1">Uncharacterized protein</fullName>
    </submittedName>
</protein>
<dbReference type="Proteomes" id="UP001054837">
    <property type="component" value="Unassembled WGS sequence"/>
</dbReference>
<accession>A0AAV4P018</accession>